<organism evidence="1 2">
    <name type="scientific">Antarcticirhabdus aurantiaca</name>
    <dbReference type="NCBI Taxonomy" id="2606717"/>
    <lineage>
        <taxon>Bacteria</taxon>
        <taxon>Pseudomonadati</taxon>
        <taxon>Pseudomonadota</taxon>
        <taxon>Alphaproteobacteria</taxon>
        <taxon>Hyphomicrobiales</taxon>
        <taxon>Aurantimonadaceae</taxon>
        <taxon>Antarcticirhabdus</taxon>
    </lineage>
</organism>
<dbReference type="Proteomes" id="UP001163223">
    <property type="component" value="Chromosome"/>
</dbReference>
<protein>
    <submittedName>
        <fullName evidence="1">5'-methylthioadenosine/S-adenosylhomocysteine nucleosidase</fullName>
        <ecNumber evidence="1">3.2.2.16</ecNumber>
        <ecNumber evidence="1">3.2.2.9</ecNumber>
    </submittedName>
</protein>
<gene>
    <name evidence="1" type="ORF">OXU80_19870</name>
</gene>
<keyword evidence="2" id="KW-1185">Reference proteome</keyword>
<dbReference type="EC" id="3.2.2.9" evidence="1"/>
<sequence>MTSSAHPGLVPDVALVGGRRVLFVMAAAAEYGPHLRRRIRPWMTGVGPIEAALETSLALSALARGGGLPDLVVSLGSAGSRVLEQGAVYAAASVAWRDVDASALGFTKGVTPFVDHPVHVPLALPVAAVPAVPAVRLSTGGNVVSGAGYDGVDAEMVDMETFAVMRACRRFGVPLCGFRGISDGASELHHYDDWTTLLHVVDENLGQAVDRLAEALEAGAPLDAPA</sequence>
<proteinExistence type="predicted"/>
<name>A0ACD4NK06_9HYPH</name>
<dbReference type="EMBL" id="CP113520">
    <property type="protein sequence ID" value="WAJ27094.1"/>
    <property type="molecule type" value="Genomic_DNA"/>
</dbReference>
<keyword evidence="1" id="KW-0378">Hydrolase</keyword>
<dbReference type="EC" id="3.2.2.16" evidence="1"/>
<evidence type="ECO:0000313" key="2">
    <source>
        <dbReference type="Proteomes" id="UP001163223"/>
    </source>
</evidence>
<accession>A0ACD4NK06</accession>
<evidence type="ECO:0000313" key="1">
    <source>
        <dbReference type="EMBL" id="WAJ27094.1"/>
    </source>
</evidence>
<keyword evidence="1" id="KW-0326">Glycosidase</keyword>
<reference evidence="1" key="1">
    <citation type="submission" date="2022-11" db="EMBL/GenBank/DDBJ databases">
        <title>beta-Carotene-producing bacterium, Jeongeuplla avenae sp. nov., alleviates the salt stress of Arabidopsis seedlings.</title>
        <authorList>
            <person name="Jiang L."/>
            <person name="Lee J."/>
        </authorList>
    </citation>
    <scope>NUCLEOTIDE SEQUENCE</scope>
    <source>
        <strain evidence="1">DY_R2A_6</strain>
    </source>
</reference>